<name>A0A401P4G4_SCYTO</name>
<evidence type="ECO:0000313" key="4">
    <source>
        <dbReference type="EMBL" id="GCB68013.1"/>
    </source>
</evidence>
<dbReference type="PANTHER" id="PTHR12587">
    <property type="entry name" value="LAR INTERACTING PROTEIN LIP -RELATED PROTEIN"/>
    <property type="match status" value="1"/>
</dbReference>
<dbReference type="AlphaFoldDB" id="A0A401P4G4"/>
<keyword evidence="2" id="KW-0175">Coiled coil</keyword>
<evidence type="ECO:0000259" key="3">
    <source>
        <dbReference type="Pfam" id="PF26022"/>
    </source>
</evidence>
<dbReference type="Pfam" id="PF26022">
    <property type="entry name" value="CC_Liprin_beta"/>
    <property type="match status" value="1"/>
</dbReference>
<dbReference type="GO" id="GO:0048786">
    <property type="term" value="C:presynaptic active zone"/>
    <property type="evidence" value="ECO:0007669"/>
    <property type="project" value="TreeGrafter"/>
</dbReference>
<keyword evidence="5" id="KW-1185">Reference proteome</keyword>
<feature type="domain" description="Liprin-beta-1/2 coiled-coil" evidence="3">
    <location>
        <begin position="29"/>
        <end position="133"/>
    </location>
</feature>
<accession>A0A401P4G4</accession>
<comment type="caution">
    <text evidence="4">The sequence shown here is derived from an EMBL/GenBank/DDBJ whole genome shotgun (WGS) entry which is preliminary data.</text>
</comment>
<dbReference type="Proteomes" id="UP000288216">
    <property type="component" value="Unassembled WGS sequence"/>
</dbReference>
<keyword evidence="1" id="KW-0677">Repeat</keyword>
<evidence type="ECO:0000256" key="1">
    <source>
        <dbReference type="ARBA" id="ARBA00022737"/>
    </source>
</evidence>
<feature type="coiled-coil region" evidence="2">
    <location>
        <begin position="95"/>
        <end position="159"/>
    </location>
</feature>
<dbReference type="GO" id="GO:0007528">
    <property type="term" value="P:neuromuscular junction development"/>
    <property type="evidence" value="ECO:0007669"/>
    <property type="project" value="TreeGrafter"/>
</dbReference>
<dbReference type="PANTHER" id="PTHR12587:SF18">
    <property type="entry name" value="LIPRIN-BETA-2"/>
    <property type="match status" value="1"/>
</dbReference>
<dbReference type="InterPro" id="IPR058914">
    <property type="entry name" value="LIPB1/2_CC"/>
</dbReference>
<proteinExistence type="predicted"/>
<evidence type="ECO:0000256" key="2">
    <source>
        <dbReference type="SAM" id="Coils"/>
    </source>
</evidence>
<reference evidence="4 5" key="1">
    <citation type="journal article" date="2018" name="Nat. Ecol. Evol.">
        <title>Shark genomes provide insights into elasmobranch evolution and the origin of vertebrates.</title>
        <authorList>
            <person name="Hara Y"/>
            <person name="Yamaguchi K"/>
            <person name="Onimaru K"/>
            <person name="Kadota M"/>
            <person name="Koyanagi M"/>
            <person name="Keeley SD"/>
            <person name="Tatsumi K"/>
            <person name="Tanaka K"/>
            <person name="Motone F"/>
            <person name="Kageyama Y"/>
            <person name="Nozu R"/>
            <person name="Adachi N"/>
            <person name="Nishimura O"/>
            <person name="Nakagawa R"/>
            <person name="Tanegashima C"/>
            <person name="Kiyatake I"/>
            <person name="Matsumoto R"/>
            <person name="Murakumo K"/>
            <person name="Nishida K"/>
            <person name="Terakita A"/>
            <person name="Kuratani S"/>
            <person name="Sato K"/>
            <person name="Hyodo S Kuraku.S."/>
        </authorList>
    </citation>
    <scope>NUCLEOTIDE SEQUENCE [LARGE SCALE GENOMIC DNA]</scope>
</reference>
<dbReference type="STRING" id="75743.A0A401P4G4"/>
<dbReference type="EMBL" id="BFAA01007172">
    <property type="protein sequence ID" value="GCB68013.1"/>
    <property type="molecule type" value="Genomic_DNA"/>
</dbReference>
<dbReference type="OrthoDB" id="6516566at2759"/>
<evidence type="ECO:0000313" key="5">
    <source>
        <dbReference type="Proteomes" id="UP000288216"/>
    </source>
</evidence>
<organism evidence="4 5">
    <name type="scientific">Scyliorhinus torazame</name>
    <name type="common">Cloudy catshark</name>
    <name type="synonym">Catulus torazame</name>
    <dbReference type="NCBI Taxonomy" id="75743"/>
    <lineage>
        <taxon>Eukaryota</taxon>
        <taxon>Metazoa</taxon>
        <taxon>Chordata</taxon>
        <taxon>Craniata</taxon>
        <taxon>Vertebrata</taxon>
        <taxon>Chondrichthyes</taxon>
        <taxon>Elasmobranchii</taxon>
        <taxon>Galeomorphii</taxon>
        <taxon>Galeoidea</taxon>
        <taxon>Carcharhiniformes</taxon>
        <taxon>Scyliorhinidae</taxon>
        <taxon>Scyliorhinus</taxon>
    </lineage>
</organism>
<dbReference type="InterPro" id="IPR029515">
    <property type="entry name" value="Liprin"/>
</dbReference>
<sequence length="160" mass="18622">MDGEVDIYKHLTWLKRGNHRAALNNETCQERLTRLESDRECLVLQVSVLTDQVEAQGEKIRDLEACLEEHHLKLSSTEEMLQQELLSRTALESQKLDLMAEISSLKIKLAGLEKDHRECDELQKSENLLQELRSLKSKVDELEDEKIQYEQKLHATKVKK</sequence>
<protein>
    <recommendedName>
        <fullName evidence="3">Liprin-beta-1/2 coiled-coil domain-containing protein</fullName>
    </recommendedName>
</protein>
<gene>
    <name evidence="4" type="ORF">scyTo_0013764</name>
</gene>